<dbReference type="GO" id="GO:0005524">
    <property type="term" value="F:ATP binding"/>
    <property type="evidence" value="ECO:0007669"/>
    <property type="project" value="UniProtKB-UniRule"/>
</dbReference>
<reference evidence="3 4" key="1">
    <citation type="journal article" date="2016" name="Nat. Commun.">
        <title>Thousands of microbial genomes shed light on interconnected biogeochemical processes in an aquifer system.</title>
        <authorList>
            <person name="Anantharaman K."/>
            <person name="Brown C.T."/>
            <person name="Hug L.A."/>
            <person name="Sharon I."/>
            <person name="Castelle C.J."/>
            <person name="Probst A.J."/>
            <person name="Thomas B.C."/>
            <person name="Singh A."/>
            <person name="Wilkins M.J."/>
            <person name="Karaoz U."/>
            <person name="Brodie E.L."/>
            <person name="Williams K.H."/>
            <person name="Hubbard S.S."/>
            <person name="Banfield J.F."/>
        </authorList>
    </citation>
    <scope>NUCLEOTIDE SEQUENCE [LARGE SCALE GENOMIC DNA]</scope>
</reference>
<dbReference type="InterPro" id="IPR011761">
    <property type="entry name" value="ATP-grasp"/>
</dbReference>
<dbReference type="SUPFAM" id="SSF56059">
    <property type="entry name" value="Glutathione synthetase ATP-binding domain-like"/>
    <property type="match status" value="1"/>
</dbReference>
<keyword evidence="1" id="KW-0067">ATP-binding</keyword>
<gene>
    <name evidence="3" type="ORF">A3I96_00625</name>
</gene>
<evidence type="ECO:0000259" key="2">
    <source>
        <dbReference type="PROSITE" id="PS50975"/>
    </source>
</evidence>
<dbReference type="GO" id="GO:0009432">
    <property type="term" value="P:SOS response"/>
    <property type="evidence" value="ECO:0007669"/>
    <property type="project" value="TreeGrafter"/>
</dbReference>
<dbReference type="Proteomes" id="UP000177111">
    <property type="component" value="Unassembled WGS sequence"/>
</dbReference>
<name>A0A1F8H3A4_9BACT</name>
<dbReference type="GO" id="GO:0046872">
    <property type="term" value="F:metal ion binding"/>
    <property type="evidence" value="ECO:0007669"/>
    <property type="project" value="InterPro"/>
</dbReference>
<evidence type="ECO:0000313" key="3">
    <source>
        <dbReference type="EMBL" id="OGN31299.1"/>
    </source>
</evidence>
<dbReference type="PROSITE" id="PS50975">
    <property type="entry name" value="ATP_GRASP"/>
    <property type="match status" value="1"/>
</dbReference>
<dbReference type="GO" id="GO:0018169">
    <property type="term" value="F:ribosomal S6-glutamic acid ligase activity"/>
    <property type="evidence" value="ECO:0007669"/>
    <property type="project" value="TreeGrafter"/>
</dbReference>
<comment type="caution">
    <text evidence="3">The sequence shown here is derived from an EMBL/GenBank/DDBJ whole genome shotgun (WGS) entry which is preliminary data.</text>
</comment>
<feature type="domain" description="ATP-grasp" evidence="2">
    <location>
        <begin position="112"/>
        <end position="307"/>
    </location>
</feature>
<dbReference type="PANTHER" id="PTHR21621:SF0">
    <property type="entry name" value="BETA-CITRYLGLUTAMATE SYNTHASE B-RELATED"/>
    <property type="match status" value="1"/>
</dbReference>
<proteinExistence type="predicted"/>
<organism evidence="3 4">
    <name type="scientific">Candidatus Yanofskybacteria bacterium RIFCSPLOWO2_02_FULL_44_18</name>
    <dbReference type="NCBI Taxonomy" id="1802705"/>
    <lineage>
        <taxon>Bacteria</taxon>
        <taxon>Candidatus Yanofskyibacteriota</taxon>
    </lineage>
</organism>
<dbReference type="EMBL" id="MGKT01000004">
    <property type="protein sequence ID" value="OGN31299.1"/>
    <property type="molecule type" value="Genomic_DNA"/>
</dbReference>
<keyword evidence="1" id="KW-0547">Nucleotide-binding</keyword>
<sequence length="312" mass="35865">MEKIKARNRKFVVYDYGQYPSNSQIGLKIDRNSKELWLHFSDIRLNCEEIRSVWNRRRGQSKAGVNIKNPKITEYIEQESQILLDSLPYLIKTDWISHPDAITISARKPYQLLVAKSLNLAIPETVIGNSSEMIEKYVSLDSMLALKPLSMATVSLCDGENDPASNLILYTKPVTHDQIIKKTRRVVNCPVTVQKYIPKEFELRITVVGNQAFACAIYSQETERTTHDWRKYDLTHTPHKVFNLPDDINQKCLTLVDKLGLKFGCIDMIVTPEGQFVFLEINPNGQWLWIERLTNLPIGDAITDLLCLDNQR</sequence>
<evidence type="ECO:0000256" key="1">
    <source>
        <dbReference type="PROSITE-ProRule" id="PRU00409"/>
    </source>
</evidence>
<dbReference type="AlphaFoldDB" id="A0A1F8H3A4"/>
<accession>A0A1F8H3A4</accession>
<dbReference type="PANTHER" id="PTHR21621">
    <property type="entry name" value="RIBOSOMAL PROTEIN S6 MODIFICATION PROTEIN"/>
    <property type="match status" value="1"/>
</dbReference>
<evidence type="ECO:0000313" key="4">
    <source>
        <dbReference type="Proteomes" id="UP000177111"/>
    </source>
</evidence>
<dbReference type="GO" id="GO:0005737">
    <property type="term" value="C:cytoplasm"/>
    <property type="evidence" value="ECO:0007669"/>
    <property type="project" value="TreeGrafter"/>
</dbReference>
<protein>
    <recommendedName>
        <fullName evidence="2">ATP-grasp domain-containing protein</fullName>
    </recommendedName>
</protein>
<dbReference type="Gene3D" id="3.30.470.20">
    <property type="entry name" value="ATP-grasp fold, B domain"/>
    <property type="match status" value="1"/>
</dbReference>